<keyword evidence="2" id="KW-0812">Transmembrane</keyword>
<evidence type="ECO:0008006" key="5">
    <source>
        <dbReference type="Google" id="ProtNLM"/>
    </source>
</evidence>
<evidence type="ECO:0000256" key="2">
    <source>
        <dbReference type="SAM" id="Phobius"/>
    </source>
</evidence>
<dbReference type="SUPFAM" id="SSF50494">
    <property type="entry name" value="Trypsin-like serine proteases"/>
    <property type="match status" value="1"/>
</dbReference>
<dbReference type="RefSeq" id="WP_188391994.1">
    <property type="nucleotide sequence ID" value="NZ_BMEV01000028.1"/>
</dbReference>
<dbReference type="AlphaFoldDB" id="A0A8J2XEQ5"/>
<dbReference type="PANTHER" id="PTHR43019:SF23">
    <property type="entry name" value="PROTEASE DO-LIKE 5, CHLOROPLASTIC"/>
    <property type="match status" value="1"/>
</dbReference>
<evidence type="ECO:0000256" key="1">
    <source>
        <dbReference type="ARBA" id="ARBA00022825"/>
    </source>
</evidence>
<keyword evidence="1" id="KW-0720">Serine protease</keyword>
<feature type="transmembrane region" description="Helical" evidence="2">
    <location>
        <begin position="53"/>
        <end position="70"/>
    </location>
</feature>
<dbReference type="InterPro" id="IPR001940">
    <property type="entry name" value="Peptidase_S1C"/>
</dbReference>
<dbReference type="GO" id="GO:0004252">
    <property type="term" value="F:serine-type endopeptidase activity"/>
    <property type="evidence" value="ECO:0007669"/>
    <property type="project" value="InterPro"/>
</dbReference>
<dbReference type="InterPro" id="IPR009003">
    <property type="entry name" value="Peptidase_S1_PA"/>
</dbReference>
<sequence length="270" mass="30669">MDKKEQLQDIIDEDLYEEIDDEEMYELVQKEREKALARLKEEKEKPKQPFPRWAFWLIAFFLVFNVFALIPETFSIPAIKFLKASASLSLNPDIKQYKDAVVVIETENSKGTGFAISPDGIVITNYHVIEDKNTLTVAFPEDGLYYAEVTEIYPSIDLAVLQVEGEQLPHLTLAEHAAYEDKERIRFIGNPLRFNGIANEGEIVGSTQLSSWKEEVMMIKAPVYRGNSGSPVINGEGKVIGVIFATMQHEVHGKVGLFVPIDLFHQYRSE</sequence>
<dbReference type="Gene3D" id="2.40.10.120">
    <property type="match status" value="1"/>
</dbReference>
<dbReference type="Proteomes" id="UP000602050">
    <property type="component" value="Unassembled WGS sequence"/>
</dbReference>
<evidence type="ECO:0000313" key="4">
    <source>
        <dbReference type="Proteomes" id="UP000602050"/>
    </source>
</evidence>
<organism evidence="3 4">
    <name type="scientific">Compostibacillus humi</name>
    <dbReference type="NCBI Taxonomy" id="1245525"/>
    <lineage>
        <taxon>Bacteria</taxon>
        <taxon>Bacillati</taxon>
        <taxon>Bacillota</taxon>
        <taxon>Bacilli</taxon>
        <taxon>Bacillales</taxon>
        <taxon>Bacillaceae</taxon>
        <taxon>Compostibacillus</taxon>
    </lineage>
</organism>
<proteinExistence type="predicted"/>
<dbReference type="GO" id="GO:0006508">
    <property type="term" value="P:proteolysis"/>
    <property type="evidence" value="ECO:0007669"/>
    <property type="project" value="InterPro"/>
</dbReference>
<reference evidence="3" key="2">
    <citation type="submission" date="2020-09" db="EMBL/GenBank/DDBJ databases">
        <authorList>
            <person name="Sun Q."/>
            <person name="Zhou Y."/>
        </authorList>
    </citation>
    <scope>NUCLEOTIDE SEQUENCE</scope>
    <source>
        <strain evidence="3">CGMCC 1.12360</strain>
    </source>
</reference>
<dbReference type="Pfam" id="PF13365">
    <property type="entry name" value="Trypsin_2"/>
    <property type="match status" value="1"/>
</dbReference>
<dbReference type="EMBL" id="BMEV01000028">
    <property type="protein sequence ID" value="GFZ76181.1"/>
    <property type="molecule type" value="Genomic_DNA"/>
</dbReference>
<dbReference type="PANTHER" id="PTHR43019">
    <property type="entry name" value="SERINE ENDOPROTEASE DEGS"/>
    <property type="match status" value="1"/>
</dbReference>
<evidence type="ECO:0000313" key="3">
    <source>
        <dbReference type="EMBL" id="GFZ76181.1"/>
    </source>
</evidence>
<protein>
    <recommendedName>
        <fullName evidence="5">Trypsin-like peptidase domain-containing protein</fullName>
    </recommendedName>
</protein>
<name>A0A8J2XEQ5_9BACI</name>
<gene>
    <name evidence="3" type="ORF">GCM10010978_17280</name>
</gene>
<accession>A0A8J2XEQ5</accession>
<keyword evidence="2" id="KW-0472">Membrane</keyword>
<comment type="caution">
    <text evidence="3">The sequence shown here is derived from an EMBL/GenBank/DDBJ whole genome shotgun (WGS) entry which is preliminary data.</text>
</comment>
<keyword evidence="1" id="KW-0378">Hydrolase</keyword>
<reference evidence="3" key="1">
    <citation type="journal article" date="2014" name="Int. J. Syst. Evol. Microbiol.">
        <title>Complete genome sequence of Corynebacterium casei LMG S-19264T (=DSM 44701T), isolated from a smear-ripened cheese.</title>
        <authorList>
            <consortium name="US DOE Joint Genome Institute (JGI-PGF)"/>
            <person name="Walter F."/>
            <person name="Albersmeier A."/>
            <person name="Kalinowski J."/>
            <person name="Ruckert C."/>
        </authorList>
    </citation>
    <scope>NUCLEOTIDE SEQUENCE</scope>
    <source>
        <strain evidence="3">CGMCC 1.12360</strain>
    </source>
</reference>
<dbReference type="PRINTS" id="PR00834">
    <property type="entry name" value="PROTEASES2C"/>
</dbReference>
<keyword evidence="4" id="KW-1185">Reference proteome</keyword>
<keyword evidence="1" id="KW-0645">Protease</keyword>
<keyword evidence="2" id="KW-1133">Transmembrane helix</keyword>